<dbReference type="Gene3D" id="1.10.150.240">
    <property type="entry name" value="Putative phosphatase, domain 2"/>
    <property type="match status" value="1"/>
</dbReference>
<dbReference type="Gene3D" id="3.40.50.1000">
    <property type="entry name" value="HAD superfamily/HAD-like"/>
    <property type="match status" value="1"/>
</dbReference>
<dbReference type="EC" id="3.1.3.18" evidence="4"/>
<comment type="caution">
    <text evidence="5">The sequence shown here is derived from an EMBL/GenBank/DDBJ whole genome shotgun (WGS) entry which is preliminary data.</text>
</comment>
<dbReference type="GO" id="GO:0006281">
    <property type="term" value="P:DNA repair"/>
    <property type="evidence" value="ECO:0007669"/>
    <property type="project" value="TreeGrafter"/>
</dbReference>
<protein>
    <recommendedName>
        <fullName evidence="4">phosphoglycolate phosphatase</fullName>
        <ecNumber evidence="4">3.1.3.18</ecNumber>
    </recommendedName>
</protein>
<dbReference type="Proteomes" id="UP000649829">
    <property type="component" value="Unassembled WGS sequence"/>
</dbReference>
<dbReference type="InterPro" id="IPR050155">
    <property type="entry name" value="HAD-like_hydrolase_sf"/>
</dbReference>
<evidence type="ECO:0000313" key="6">
    <source>
        <dbReference type="Proteomes" id="UP000649829"/>
    </source>
</evidence>
<dbReference type="SFLD" id="SFLDS00003">
    <property type="entry name" value="Haloacid_Dehalogenase"/>
    <property type="match status" value="1"/>
</dbReference>
<dbReference type="PANTHER" id="PTHR43434:SF1">
    <property type="entry name" value="PHOSPHOGLYCOLATE PHOSPHATASE"/>
    <property type="match status" value="1"/>
</dbReference>
<sequence length="230" mass="24616">MQLDGILFDKDGTLFDFARTWNSWAGELIAETCRGEPERAERLAAALRYDLGAQAFRPDSPVIAGTNREAAELAVSALPEWTVEDMEVHLMESAARLVQVPATDLAPLLEALRRAGLKLGVMTNDTEYAARAHLDQAGVTEFFDMVIGFDSGYGAKPDPEPLLAFATAQGLAPERVAMVGDSTHDLIAGRAAGMVCIAVLTGTALEHELAPFADHVFPDIGHLTGWLAAA</sequence>
<dbReference type="GO" id="GO:0005829">
    <property type="term" value="C:cytosol"/>
    <property type="evidence" value="ECO:0007669"/>
    <property type="project" value="TreeGrafter"/>
</dbReference>
<dbReference type="PRINTS" id="PR00413">
    <property type="entry name" value="HADHALOGNASE"/>
</dbReference>
<name>A0A917SJ66_9RHOB</name>
<reference evidence="5" key="2">
    <citation type="submission" date="2020-09" db="EMBL/GenBank/DDBJ databases">
        <authorList>
            <person name="Sun Q."/>
            <person name="Zhou Y."/>
        </authorList>
    </citation>
    <scope>NUCLEOTIDE SEQUENCE</scope>
    <source>
        <strain evidence="5">CGMCC 1.6293</strain>
    </source>
</reference>
<comment type="similarity">
    <text evidence="3">Belongs to the HAD-like hydrolase superfamily. CbbY/CbbZ/Gph/YieH family.</text>
</comment>
<dbReference type="SUPFAM" id="SSF56784">
    <property type="entry name" value="HAD-like"/>
    <property type="match status" value="1"/>
</dbReference>
<dbReference type="InterPro" id="IPR036412">
    <property type="entry name" value="HAD-like_sf"/>
</dbReference>
<dbReference type="InterPro" id="IPR023214">
    <property type="entry name" value="HAD_sf"/>
</dbReference>
<dbReference type="InterPro" id="IPR006439">
    <property type="entry name" value="HAD-SF_hydro_IA"/>
</dbReference>
<dbReference type="NCBIfam" id="TIGR01549">
    <property type="entry name" value="HAD-SF-IA-v1"/>
    <property type="match status" value="1"/>
</dbReference>
<evidence type="ECO:0000256" key="4">
    <source>
        <dbReference type="ARBA" id="ARBA00013078"/>
    </source>
</evidence>
<dbReference type="PANTHER" id="PTHR43434">
    <property type="entry name" value="PHOSPHOGLYCOLATE PHOSPHATASE"/>
    <property type="match status" value="1"/>
</dbReference>
<dbReference type="EMBL" id="BMLF01000001">
    <property type="protein sequence ID" value="GGL85067.1"/>
    <property type="molecule type" value="Genomic_DNA"/>
</dbReference>
<evidence type="ECO:0000313" key="5">
    <source>
        <dbReference type="EMBL" id="GGL85067.1"/>
    </source>
</evidence>
<comment type="pathway">
    <text evidence="2">Organic acid metabolism; glycolate biosynthesis; glycolate from 2-phosphoglycolate: step 1/1.</text>
</comment>
<dbReference type="InterPro" id="IPR023198">
    <property type="entry name" value="PGP-like_dom2"/>
</dbReference>
<reference evidence="5" key="1">
    <citation type="journal article" date="2014" name="Int. J. Syst. Evol. Microbiol.">
        <title>Complete genome sequence of Corynebacterium casei LMG S-19264T (=DSM 44701T), isolated from a smear-ripened cheese.</title>
        <authorList>
            <consortium name="US DOE Joint Genome Institute (JGI-PGF)"/>
            <person name="Walter F."/>
            <person name="Albersmeier A."/>
            <person name="Kalinowski J."/>
            <person name="Ruckert C."/>
        </authorList>
    </citation>
    <scope>NUCLEOTIDE SEQUENCE</scope>
    <source>
        <strain evidence="5">CGMCC 1.6293</strain>
    </source>
</reference>
<dbReference type="RefSeq" id="WP_028285324.1">
    <property type="nucleotide sequence ID" value="NZ_BMLF01000001.1"/>
</dbReference>
<dbReference type="Pfam" id="PF00702">
    <property type="entry name" value="Hydrolase"/>
    <property type="match status" value="1"/>
</dbReference>
<gene>
    <name evidence="5" type="ORF">GCM10011534_03690</name>
</gene>
<dbReference type="GO" id="GO:0008967">
    <property type="term" value="F:phosphoglycolate phosphatase activity"/>
    <property type="evidence" value="ECO:0007669"/>
    <property type="project" value="UniProtKB-EC"/>
</dbReference>
<proteinExistence type="inferred from homology"/>
<dbReference type="SFLD" id="SFLDG01129">
    <property type="entry name" value="C1.5:_HAD__Beta-PGM__Phosphata"/>
    <property type="match status" value="1"/>
</dbReference>
<accession>A0A917SJ66</accession>
<dbReference type="AlphaFoldDB" id="A0A917SJ66"/>
<evidence type="ECO:0000256" key="2">
    <source>
        <dbReference type="ARBA" id="ARBA00004818"/>
    </source>
</evidence>
<evidence type="ECO:0000256" key="3">
    <source>
        <dbReference type="ARBA" id="ARBA00006171"/>
    </source>
</evidence>
<dbReference type="CDD" id="cd01427">
    <property type="entry name" value="HAD_like"/>
    <property type="match status" value="1"/>
</dbReference>
<keyword evidence="6" id="KW-1185">Reference proteome</keyword>
<organism evidence="5 6">
    <name type="scientific">Pseudooceanicola nanhaiensis</name>
    <dbReference type="NCBI Taxonomy" id="375761"/>
    <lineage>
        <taxon>Bacteria</taxon>
        <taxon>Pseudomonadati</taxon>
        <taxon>Pseudomonadota</taxon>
        <taxon>Alphaproteobacteria</taxon>
        <taxon>Rhodobacterales</taxon>
        <taxon>Paracoccaceae</taxon>
        <taxon>Pseudooceanicola</taxon>
    </lineage>
</organism>
<evidence type="ECO:0000256" key="1">
    <source>
        <dbReference type="ARBA" id="ARBA00000830"/>
    </source>
</evidence>
<comment type="catalytic activity">
    <reaction evidence="1">
        <text>2-phosphoglycolate + H2O = glycolate + phosphate</text>
        <dbReference type="Rhea" id="RHEA:14369"/>
        <dbReference type="ChEBI" id="CHEBI:15377"/>
        <dbReference type="ChEBI" id="CHEBI:29805"/>
        <dbReference type="ChEBI" id="CHEBI:43474"/>
        <dbReference type="ChEBI" id="CHEBI:58033"/>
        <dbReference type="EC" id="3.1.3.18"/>
    </reaction>
</comment>